<accession>D7FLQ1</accession>
<reference evidence="8 9" key="1">
    <citation type="journal article" date="2010" name="Nature">
        <title>The Ectocarpus genome and the independent evolution of multicellularity in brown algae.</title>
        <authorList>
            <person name="Cock J.M."/>
            <person name="Sterck L."/>
            <person name="Rouze P."/>
            <person name="Scornet D."/>
            <person name="Allen A.E."/>
            <person name="Amoutzias G."/>
            <person name="Anthouard V."/>
            <person name="Artiguenave F."/>
            <person name="Aury J.M."/>
            <person name="Badger J.H."/>
            <person name="Beszteri B."/>
            <person name="Billiau K."/>
            <person name="Bonnet E."/>
            <person name="Bothwell J.H."/>
            <person name="Bowler C."/>
            <person name="Boyen C."/>
            <person name="Brownlee C."/>
            <person name="Carrano C.J."/>
            <person name="Charrier B."/>
            <person name="Cho G.Y."/>
            <person name="Coelho S.M."/>
            <person name="Collen J."/>
            <person name="Corre E."/>
            <person name="Da Silva C."/>
            <person name="Delage L."/>
            <person name="Delaroque N."/>
            <person name="Dittami S.M."/>
            <person name="Doulbeau S."/>
            <person name="Elias M."/>
            <person name="Farnham G."/>
            <person name="Gachon C.M."/>
            <person name="Gschloessl B."/>
            <person name="Heesch S."/>
            <person name="Jabbari K."/>
            <person name="Jubin C."/>
            <person name="Kawai H."/>
            <person name="Kimura K."/>
            <person name="Kloareg B."/>
            <person name="Kupper F.C."/>
            <person name="Lang D."/>
            <person name="Le Bail A."/>
            <person name="Leblanc C."/>
            <person name="Lerouge P."/>
            <person name="Lohr M."/>
            <person name="Lopez P.J."/>
            <person name="Martens C."/>
            <person name="Maumus F."/>
            <person name="Michel G."/>
            <person name="Miranda-Saavedra D."/>
            <person name="Morales J."/>
            <person name="Moreau H."/>
            <person name="Motomura T."/>
            <person name="Nagasato C."/>
            <person name="Napoli C.A."/>
            <person name="Nelson D.R."/>
            <person name="Nyvall-Collen P."/>
            <person name="Peters A.F."/>
            <person name="Pommier C."/>
            <person name="Potin P."/>
            <person name="Poulain J."/>
            <person name="Quesneville H."/>
            <person name="Read B."/>
            <person name="Rensing S.A."/>
            <person name="Ritter A."/>
            <person name="Rousvoal S."/>
            <person name="Samanta M."/>
            <person name="Samson G."/>
            <person name="Schroeder D.C."/>
            <person name="Segurens B."/>
            <person name="Strittmatter M."/>
            <person name="Tonon T."/>
            <person name="Tregear J.W."/>
            <person name="Valentin K."/>
            <person name="von Dassow P."/>
            <person name="Yamagishi T."/>
            <person name="Van de Peer Y."/>
            <person name="Wincker P."/>
        </authorList>
    </citation>
    <scope>NUCLEOTIDE SEQUENCE [LARGE SCALE GENOMIC DNA]</scope>
    <source>
        <strain evidence="9">Ec32 / CCAP1310/4</strain>
    </source>
</reference>
<dbReference type="PANTHER" id="PTHR46730">
    <property type="entry name" value="POLYCYSTIN-1"/>
    <property type="match status" value="1"/>
</dbReference>
<dbReference type="STRING" id="2880.D7FLQ1"/>
<keyword evidence="5" id="KW-1133">Transmembrane helix</keyword>
<evidence type="ECO:0000256" key="2">
    <source>
        <dbReference type="ARBA" id="ARBA00007200"/>
    </source>
</evidence>
<keyword evidence="9" id="KW-1185">Reference proteome</keyword>
<evidence type="ECO:0000256" key="6">
    <source>
        <dbReference type="ARBA" id="ARBA00023136"/>
    </source>
</evidence>
<evidence type="ECO:0000256" key="5">
    <source>
        <dbReference type="ARBA" id="ARBA00022989"/>
    </source>
</evidence>
<evidence type="ECO:0000256" key="3">
    <source>
        <dbReference type="ARBA" id="ARBA00022692"/>
    </source>
</evidence>
<sequence length="593" mass="62148">MFSNDGELIIVAFSPESSASSGLLNATDTASGSGPGSCKALLNASSIATIGEGAACEWTGERELTIALGYDAIVKPDTGSGVSCLSQASCISLLDGGVRTEALAVLSSEGSTPVLAPENPPAVSAVLVAPQTVGLCGTLTLDGRASSGALSRTMSASWNVSAASFANTSSIEAALALFEGSLVAELDAAALEPGVKFMFALTVGNFLGDTNGVTVAVTRIAEDVPSVAVLGSATRVVKRSRPTSLRITATSPACGERQLLNRSWSEVGGAAYDEIGTEVFQGLAQRDPTVITFPAYTLGYPGSSYLFAATATSQLSEASASMTVEVSVEQGVLRANIQGGEFRQHSAGNDLVLDGSDSVDDDDITELDMRYEWWCSQNCTSQDDWTADADGSVLVIPSEELESGLFYEFFLNVSKGSVDSTDLYSQLRWDTASVKVQVVSFEAPEVVLISKDDSLKQDPTKKVVIYGSVSEQSSSYDLLWTQAEGDLDLEEREWSTVFATAQTGANLVIPRGLLTGGSTYTFRLSATDVASQATGFADMTLTINAPPTGGHVDASPRAGVAAVDTFLLESLDWTDEVDDLPLMFSFSYNNEVQ</sequence>
<dbReference type="PROSITE" id="PS51111">
    <property type="entry name" value="REJ"/>
    <property type="match status" value="1"/>
</dbReference>
<dbReference type="InterPro" id="IPR002859">
    <property type="entry name" value="PKD/REJ-like"/>
</dbReference>
<dbReference type="Proteomes" id="UP000002630">
    <property type="component" value="Linkage Group LG09"/>
</dbReference>
<name>D7FLQ1_ECTSI</name>
<evidence type="ECO:0000259" key="7">
    <source>
        <dbReference type="PROSITE" id="PS51111"/>
    </source>
</evidence>
<proteinExistence type="inferred from homology"/>
<feature type="domain" description="REJ" evidence="7">
    <location>
        <begin position="481"/>
        <end position="593"/>
    </location>
</feature>
<evidence type="ECO:0000256" key="4">
    <source>
        <dbReference type="ARBA" id="ARBA00022737"/>
    </source>
</evidence>
<keyword evidence="3" id="KW-0812">Transmembrane</keyword>
<dbReference type="Pfam" id="PF02010">
    <property type="entry name" value="REJ"/>
    <property type="match status" value="1"/>
</dbReference>
<dbReference type="GO" id="GO:0005886">
    <property type="term" value="C:plasma membrane"/>
    <property type="evidence" value="ECO:0007669"/>
    <property type="project" value="TreeGrafter"/>
</dbReference>
<evidence type="ECO:0000256" key="1">
    <source>
        <dbReference type="ARBA" id="ARBA00004370"/>
    </source>
</evidence>
<comment type="subcellular location">
    <subcellularLocation>
        <location evidence="1">Membrane</location>
    </subcellularLocation>
</comment>
<dbReference type="EMBL" id="FN649734">
    <property type="protein sequence ID" value="CBJ29756.1"/>
    <property type="molecule type" value="Genomic_DNA"/>
</dbReference>
<protein>
    <recommendedName>
        <fullName evidence="7">REJ domain-containing protein</fullName>
    </recommendedName>
</protein>
<dbReference type="eggNOG" id="KOG3599">
    <property type="taxonomic scope" value="Eukaryota"/>
</dbReference>
<evidence type="ECO:0000313" key="8">
    <source>
        <dbReference type="EMBL" id="CBJ29756.1"/>
    </source>
</evidence>
<keyword evidence="6" id="KW-0472">Membrane</keyword>
<dbReference type="InParanoid" id="D7FLQ1"/>
<organism evidence="8 9">
    <name type="scientific">Ectocarpus siliculosus</name>
    <name type="common">Brown alga</name>
    <name type="synonym">Conferva siliculosa</name>
    <dbReference type="NCBI Taxonomy" id="2880"/>
    <lineage>
        <taxon>Eukaryota</taxon>
        <taxon>Sar</taxon>
        <taxon>Stramenopiles</taxon>
        <taxon>Ochrophyta</taxon>
        <taxon>PX clade</taxon>
        <taxon>Phaeophyceae</taxon>
        <taxon>Ectocarpales</taxon>
        <taxon>Ectocarpaceae</taxon>
        <taxon>Ectocarpus</taxon>
    </lineage>
</organism>
<dbReference type="GO" id="GO:0005261">
    <property type="term" value="F:monoatomic cation channel activity"/>
    <property type="evidence" value="ECO:0007669"/>
    <property type="project" value="TreeGrafter"/>
</dbReference>
<dbReference type="AlphaFoldDB" id="D7FLQ1"/>
<dbReference type="InterPro" id="IPR014010">
    <property type="entry name" value="REJ_dom"/>
</dbReference>
<dbReference type="GO" id="GO:0006816">
    <property type="term" value="P:calcium ion transport"/>
    <property type="evidence" value="ECO:0007669"/>
    <property type="project" value="TreeGrafter"/>
</dbReference>
<comment type="similarity">
    <text evidence="2">Belongs to the polycystin family.</text>
</comment>
<gene>
    <name evidence="8" type="ORF">Esi_0160_0060</name>
</gene>
<dbReference type="OMA" id="SPAFECA"/>
<keyword evidence="4" id="KW-0677">Repeat</keyword>
<dbReference type="PANTHER" id="PTHR46730:SF1">
    <property type="entry name" value="PLAT DOMAIN-CONTAINING PROTEIN"/>
    <property type="match status" value="1"/>
</dbReference>
<dbReference type="OrthoDB" id="167314at2759"/>
<evidence type="ECO:0000313" key="9">
    <source>
        <dbReference type="Proteomes" id="UP000002630"/>
    </source>
</evidence>
<dbReference type="EMBL" id="FN648144">
    <property type="protein sequence ID" value="CBJ29756.1"/>
    <property type="molecule type" value="Genomic_DNA"/>
</dbReference>